<evidence type="ECO:0000313" key="3">
    <source>
        <dbReference type="Proteomes" id="UP001158576"/>
    </source>
</evidence>
<dbReference type="InterPro" id="IPR020339">
    <property type="entry name" value="C20orf85-like"/>
</dbReference>
<protein>
    <submittedName>
        <fullName evidence="2">Oidioi.mRNA.OKI2018_I69.PAR.g11971.t1.cds</fullName>
    </submittedName>
</protein>
<dbReference type="Proteomes" id="UP001158576">
    <property type="component" value="Chromosome PAR"/>
</dbReference>
<sequence>MPEEKVVDAVAQDQIFKDYVKREKESVTQWVRAFDFMLSEESLKKAKGETKTAPERNPNVPATSAKAIGSRVGKNLDLWAGERRARGCILKSLKMPYEATV</sequence>
<keyword evidence="3" id="KW-1185">Reference proteome</keyword>
<feature type="region of interest" description="Disordered" evidence="1">
    <location>
        <begin position="45"/>
        <end position="64"/>
    </location>
</feature>
<evidence type="ECO:0000313" key="2">
    <source>
        <dbReference type="EMBL" id="CAG5088786.1"/>
    </source>
</evidence>
<accession>A0ABN7S5K5</accession>
<proteinExistence type="predicted"/>
<gene>
    <name evidence="2" type="ORF">OKIOD_LOCUS3529</name>
</gene>
<dbReference type="EMBL" id="OU015568">
    <property type="protein sequence ID" value="CAG5088786.1"/>
    <property type="molecule type" value="Genomic_DNA"/>
</dbReference>
<organism evidence="2 3">
    <name type="scientific">Oikopleura dioica</name>
    <name type="common">Tunicate</name>
    <dbReference type="NCBI Taxonomy" id="34765"/>
    <lineage>
        <taxon>Eukaryota</taxon>
        <taxon>Metazoa</taxon>
        <taxon>Chordata</taxon>
        <taxon>Tunicata</taxon>
        <taxon>Appendicularia</taxon>
        <taxon>Copelata</taxon>
        <taxon>Oikopleuridae</taxon>
        <taxon>Oikopleura</taxon>
    </lineage>
</organism>
<evidence type="ECO:0000256" key="1">
    <source>
        <dbReference type="SAM" id="MobiDB-lite"/>
    </source>
</evidence>
<name>A0ABN7S5K5_OIKDI</name>
<reference evidence="2 3" key="1">
    <citation type="submission" date="2021-04" db="EMBL/GenBank/DDBJ databases">
        <authorList>
            <person name="Bliznina A."/>
        </authorList>
    </citation>
    <scope>NUCLEOTIDE SEQUENCE [LARGE SCALE GENOMIC DNA]</scope>
</reference>
<dbReference type="Pfam" id="PF14945">
    <property type="entry name" value="LLC1"/>
    <property type="match status" value="1"/>
</dbReference>
<feature type="compositionally biased region" description="Basic and acidic residues" evidence="1">
    <location>
        <begin position="45"/>
        <end position="54"/>
    </location>
</feature>